<dbReference type="GO" id="GO:0003723">
    <property type="term" value="F:RNA binding"/>
    <property type="evidence" value="ECO:0007669"/>
    <property type="project" value="UniProtKB-UniRule"/>
</dbReference>
<dbReference type="GO" id="GO:0070475">
    <property type="term" value="P:rRNA base methylation"/>
    <property type="evidence" value="ECO:0007669"/>
    <property type="project" value="UniProtKB-UniRule"/>
</dbReference>
<dbReference type="HAMAP" id="MF_00934">
    <property type="entry name" value="23SrRNA_methyltr_J"/>
    <property type="match status" value="1"/>
</dbReference>
<comment type="similarity">
    <text evidence="1">Belongs to the RlmJ family.</text>
</comment>
<feature type="binding site" evidence="1">
    <location>
        <position position="98"/>
    </location>
    <ligand>
        <name>S-adenosyl-L-methionine</name>
        <dbReference type="ChEBI" id="CHEBI:59789"/>
    </ligand>
</feature>
<dbReference type="PANTHER" id="PTHR37426">
    <property type="entry name" value="RIBOSOMAL RNA LARGE SUBUNIT METHYLTRANSFERASE J"/>
    <property type="match status" value="1"/>
</dbReference>
<dbReference type="AlphaFoldDB" id="A0A143DEL0"/>
<keyword evidence="1" id="KW-0698">rRNA processing</keyword>
<keyword evidence="1" id="KW-0949">S-adenosyl-L-methionine</keyword>
<evidence type="ECO:0000313" key="3">
    <source>
        <dbReference type="Proteomes" id="UP000076066"/>
    </source>
</evidence>
<accession>A0A143DEL0</accession>
<dbReference type="GO" id="GO:0005829">
    <property type="term" value="C:cytosol"/>
    <property type="evidence" value="ECO:0007669"/>
    <property type="project" value="TreeGrafter"/>
</dbReference>
<comment type="subunit">
    <text evidence="1">Monomer.</text>
</comment>
<name>A0A143DEL0_9PROT</name>
<feature type="site" description="Interaction with substrate rRNA" evidence="1">
    <location>
        <position position="3"/>
    </location>
</feature>
<feature type="binding site" evidence="1">
    <location>
        <position position="18"/>
    </location>
    <ligand>
        <name>S-adenosyl-L-methionine</name>
        <dbReference type="ChEBI" id="CHEBI:59789"/>
    </ligand>
</feature>
<keyword evidence="1" id="KW-0489">Methyltransferase</keyword>
<comment type="function">
    <text evidence="1">Specifically methylates the adenine in position 2030 of 23S rRNA.</text>
</comment>
<dbReference type="PANTHER" id="PTHR37426:SF1">
    <property type="entry name" value="RIBOSOMAL RNA LARGE SUBUNIT METHYLTRANSFERASE J"/>
    <property type="match status" value="1"/>
</dbReference>
<dbReference type="Proteomes" id="UP000076066">
    <property type="component" value="Chromosome"/>
</dbReference>
<keyword evidence="3" id="KW-1185">Reference proteome</keyword>
<feature type="active site" description="Proton acceptor" evidence="1">
    <location>
        <position position="162"/>
    </location>
</feature>
<dbReference type="RefSeq" id="WP_066135217.1">
    <property type="nucleotide sequence ID" value="NZ_CP014525.1"/>
</dbReference>
<dbReference type="EMBL" id="CP014525">
    <property type="protein sequence ID" value="AMW35019.1"/>
    <property type="molecule type" value="Genomic_DNA"/>
</dbReference>
<dbReference type="STRING" id="1549855.AY555_07335"/>
<feature type="binding site" evidence="1">
    <location>
        <position position="162"/>
    </location>
    <ligand>
        <name>S-adenosyl-L-methionine</name>
        <dbReference type="ChEBI" id="CHEBI:59789"/>
    </ligand>
</feature>
<feature type="binding site" evidence="1">
    <location>
        <position position="116"/>
    </location>
    <ligand>
        <name>S-adenosyl-L-methionine</name>
        <dbReference type="ChEBI" id="CHEBI:59789"/>
    </ligand>
</feature>
<dbReference type="EC" id="2.1.1.266" evidence="1"/>
<dbReference type="KEGG" id="hjo:AY555_07335"/>
<reference evidence="2 3" key="1">
    <citation type="submission" date="2016-02" db="EMBL/GenBank/DDBJ databases">
        <title>Complete Genome of H5569, the type strain of the newly described species Haematospirillium jordaniae.</title>
        <authorList>
            <person name="Nicholson A.C."/>
            <person name="Humrighouse B.W."/>
            <person name="Loparov V."/>
            <person name="McQuiston J.R."/>
        </authorList>
    </citation>
    <scope>NUCLEOTIDE SEQUENCE [LARGE SCALE GENOMIC DNA]</scope>
    <source>
        <strain evidence="2 3">H5569</strain>
    </source>
</reference>
<feature type="binding site" evidence="1">
    <location>
        <begin position="141"/>
        <end position="142"/>
    </location>
    <ligand>
        <name>S-adenosyl-L-methionine</name>
        <dbReference type="ChEBI" id="CHEBI:59789"/>
    </ligand>
</feature>
<keyword evidence="1" id="KW-0694">RNA-binding</keyword>
<proteinExistence type="inferred from homology"/>
<evidence type="ECO:0000313" key="2">
    <source>
        <dbReference type="EMBL" id="AMW35019.1"/>
    </source>
</evidence>
<organism evidence="2 3">
    <name type="scientific">Haematospirillum jordaniae</name>
    <dbReference type="NCBI Taxonomy" id="1549855"/>
    <lineage>
        <taxon>Bacteria</taxon>
        <taxon>Pseudomonadati</taxon>
        <taxon>Pseudomonadota</taxon>
        <taxon>Alphaproteobacteria</taxon>
        <taxon>Rhodospirillales</taxon>
        <taxon>Novispirillaceae</taxon>
        <taxon>Haematospirillum</taxon>
    </lineage>
</organism>
<dbReference type="Pfam" id="PF04378">
    <property type="entry name" value="RsmJ"/>
    <property type="match status" value="1"/>
</dbReference>
<protein>
    <recommendedName>
        <fullName evidence="1">Ribosomal RNA large subunit methyltransferase J</fullName>
        <ecNumber evidence="1">2.1.1.266</ecNumber>
    </recommendedName>
    <alternativeName>
        <fullName evidence="1">23S rRNA (adenine(2030)-N6)-methyltransferase</fullName>
    </alternativeName>
    <alternativeName>
        <fullName evidence="1">23S rRNA m6A2030 methyltransferase</fullName>
    </alternativeName>
</protein>
<dbReference type="GO" id="GO:0036307">
    <property type="term" value="F:23S rRNA (adenine(2030)-N(6))-methyltransferase activity"/>
    <property type="evidence" value="ECO:0007669"/>
    <property type="project" value="UniProtKB-UniRule"/>
</dbReference>
<dbReference type="OrthoDB" id="9791274at2"/>
<gene>
    <name evidence="1" type="primary">rlmJ</name>
    <name evidence="2" type="ORF">AY555_07335</name>
</gene>
<feature type="binding site" evidence="1">
    <location>
        <position position="41"/>
    </location>
    <ligand>
        <name>S-adenosyl-L-methionine</name>
        <dbReference type="ChEBI" id="CHEBI:59789"/>
    </ligand>
</feature>
<comment type="catalytic activity">
    <reaction evidence="1">
        <text>adenosine(2030) in 23S rRNA + S-adenosyl-L-methionine = N(6)-methyladenosine(2030) in 23S rRNA + S-adenosyl-L-homocysteine + H(+)</text>
        <dbReference type="Rhea" id="RHEA:43736"/>
        <dbReference type="Rhea" id="RHEA-COMP:10668"/>
        <dbReference type="Rhea" id="RHEA-COMP:10669"/>
        <dbReference type="ChEBI" id="CHEBI:15378"/>
        <dbReference type="ChEBI" id="CHEBI:57856"/>
        <dbReference type="ChEBI" id="CHEBI:59789"/>
        <dbReference type="ChEBI" id="CHEBI:74411"/>
        <dbReference type="ChEBI" id="CHEBI:74449"/>
        <dbReference type="EC" id="2.1.1.266"/>
    </reaction>
</comment>
<dbReference type="InterPro" id="IPR007473">
    <property type="entry name" value="RlmJ"/>
</dbReference>
<dbReference type="Gene3D" id="3.40.50.150">
    <property type="entry name" value="Vaccinia Virus protein VP39"/>
    <property type="match status" value="1"/>
</dbReference>
<dbReference type="GeneID" id="53316968"/>
<dbReference type="InterPro" id="IPR029063">
    <property type="entry name" value="SAM-dependent_MTases_sf"/>
</dbReference>
<evidence type="ECO:0000256" key="1">
    <source>
        <dbReference type="HAMAP-Rule" id="MF_00934"/>
    </source>
</evidence>
<sequence length="279" mass="31417">MNYRHAYHAGNFADVFKHAFLLIALEHLKQKEKPFFVLDTHAGTGLYDLQGAQAGKTGEWTEGIGRLLDVAAVPDPLVSYCNLVRRIGGDTDRFYPGSPYIVRETMRQNDRLALCELHPDDVALLSANMGRDPRVRVQACDGYAAIKAMLPPPERRGLVLIDPPFERRDEFQLMERAVQDGLRRWASGTYALWYPVKDPDSHRAFRAALSSLTGTRIWFVELCVYPDLFPSRLNGCGLVFVNPPWSVIKAADDMMPFLCDVLRQQEGAFWESGWCAGGP</sequence>
<keyword evidence="1" id="KW-0808">Transferase</keyword>
<dbReference type="SUPFAM" id="SSF53335">
    <property type="entry name" value="S-adenosyl-L-methionine-dependent methyltransferases"/>
    <property type="match status" value="1"/>
</dbReference>